<comment type="similarity">
    <text evidence="1">Belongs to the ABC transporter superfamily.</text>
</comment>
<dbReference type="Proteomes" id="UP001595536">
    <property type="component" value="Unassembled WGS sequence"/>
</dbReference>
<dbReference type="RefSeq" id="WP_376828933.1">
    <property type="nucleotide sequence ID" value="NZ_JBHLWR010000004.1"/>
</dbReference>
<dbReference type="PANTHER" id="PTHR43776:SF7">
    <property type="entry name" value="D,D-DIPEPTIDE TRANSPORT ATP-BINDING PROTEIN DDPF-RELATED"/>
    <property type="match status" value="1"/>
</dbReference>
<protein>
    <submittedName>
        <fullName evidence="6">ATP-binding cassette domain-containing protein</fullName>
    </submittedName>
</protein>
<evidence type="ECO:0000313" key="6">
    <source>
        <dbReference type="EMBL" id="MFC3266724.1"/>
    </source>
</evidence>
<dbReference type="SMART" id="SM00382">
    <property type="entry name" value="AAA"/>
    <property type="match status" value="1"/>
</dbReference>
<sequence>MTVLRASNVSRVFRTYPLIGPARARRALQGVSLAIGAGETVGLVGRSGCGKSTLARLLTGLEPPDDGEVWFRGRPLGAFRRDDWLGLRRAVQMVFQDAAEAVDPRATVGEIVGEPLRNLLRLGRAAARERVARLLELVGLQAADAGRRPGQLSGGQLQRVCIARALAPQPELVILDEAVASLDLGLQLQMLELFARIQREQGVSWLFITHDLRLAARFCSRVLVMQAGRIVEEAPARPHLRLTSPEGAALAAAVLPPFPARAIDRPT</sequence>
<evidence type="ECO:0000256" key="2">
    <source>
        <dbReference type="ARBA" id="ARBA00022448"/>
    </source>
</evidence>
<reference evidence="7" key="1">
    <citation type="journal article" date="2019" name="Int. J. Syst. Evol. Microbiol.">
        <title>The Global Catalogue of Microorganisms (GCM) 10K type strain sequencing project: providing services to taxonomists for standard genome sequencing and annotation.</title>
        <authorList>
            <consortium name="The Broad Institute Genomics Platform"/>
            <consortium name="The Broad Institute Genome Sequencing Center for Infectious Disease"/>
            <person name="Wu L."/>
            <person name="Ma J."/>
        </authorList>
    </citation>
    <scope>NUCLEOTIDE SEQUENCE [LARGE SCALE GENOMIC DNA]</scope>
    <source>
        <strain evidence="7">CCM 7941</strain>
    </source>
</reference>
<evidence type="ECO:0000256" key="1">
    <source>
        <dbReference type="ARBA" id="ARBA00005417"/>
    </source>
</evidence>
<accession>A0ABV7LG34</accession>
<dbReference type="InterPro" id="IPR017871">
    <property type="entry name" value="ABC_transporter-like_CS"/>
</dbReference>
<dbReference type="Gene3D" id="3.40.50.300">
    <property type="entry name" value="P-loop containing nucleotide triphosphate hydrolases"/>
    <property type="match status" value="1"/>
</dbReference>
<evidence type="ECO:0000256" key="3">
    <source>
        <dbReference type="ARBA" id="ARBA00022741"/>
    </source>
</evidence>
<dbReference type="Pfam" id="PF00005">
    <property type="entry name" value="ABC_tran"/>
    <property type="match status" value="1"/>
</dbReference>
<keyword evidence="3" id="KW-0547">Nucleotide-binding</keyword>
<evidence type="ECO:0000256" key="4">
    <source>
        <dbReference type="ARBA" id="ARBA00022840"/>
    </source>
</evidence>
<gene>
    <name evidence="6" type="ORF">ACFOEX_10210</name>
</gene>
<evidence type="ECO:0000313" key="7">
    <source>
        <dbReference type="Proteomes" id="UP001595536"/>
    </source>
</evidence>
<dbReference type="InterPro" id="IPR050319">
    <property type="entry name" value="ABC_transp_ATP-bind"/>
</dbReference>
<dbReference type="EMBL" id="JBHRUV010000052">
    <property type="protein sequence ID" value="MFC3266724.1"/>
    <property type="molecule type" value="Genomic_DNA"/>
</dbReference>
<dbReference type="PANTHER" id="PTHR43776">
    <property type="entry name" value="TRANSPORT ATP-BINDING PROTEIN"/>
    <property type="match status" value="1"/>
</dbReference>
<keyword evidence="2" id="KW-0813">Transport</keyword>
<keyword evidence="4 6" id="KW-0067">ATP-binding</keyword>
<keyword evidence="7" id="KW-1185">Reference proteome</keyword>
<dbReference type="InterPro" id="IPR027417">
    <property type="entry name" value="P-loop_NTPase"/>
</dbReference>
<evidence type="ECO:0000259" key="5">
    <source>
        <dbReference type="PROSITE" id="PS50893"/>
    </source>
</evidence>
<dbReference type="PROSITE" id="PS50893">
    <property type="entry name" value="ABC_TRANSPORTER_2"/>
    <property type="match status" value="1"/>
</dbReference>
<comment type="caution">
    <text evidence="6">The sequence shown here is derived from an EMBL/GenBank/DDBJ whole genome shotgun (WGS) entry which is preliminary data.</text>
</comment>
<name>A0ABV7LG34_9HYPH</name>
<dbReference type="PROSITE" id="PS00211">
    <property type="entry name" value="ABC_TRANSPORTER_1"/>
    <property type="match status" value="1"/>
</dbReference>
<feature type="domain" description="ABC transporter" evidence="5">
    <location>
        <begin position="4"/>
        <end position="252"/>
    </location>
</feature>
<organism evidence="6 7">
    <name type="scientific">Camelimonas abortus</name>
    <dbReference type="NCBI Taxonomy" id="1017184"/>
    <lineage>
        <taxon>Bacteria</taxon>
        <taxon>Pseudomonadati</taxon>
        <taxon>Pseudomonadota</taxon>
        <taxon>Alphaproteobacteria</taxon>
        <taxon>Hyphomicrobiales</taxon>
        <taxon>Chelatococcaceae</taxon>
        <taxon>Camelimonas</taxon>
    </lineage>
</organism>
<dbReference type="InterPro" id="IPR003439">
    <property type="entry name" value="ABC_transporter-like_ATP-bd"/>
</dbReference>
<dbReference type="GO" id="GO:0005524">
    <property type="term" value="F:ATP binding"/>
    <property type="evidence" value="ECO:0007669"/>
    <property type="project" value="UniProtKB-KW"/>
</dbReference>
<dbReference type="CDD" id="cd03257">
    <property type="entry name" value="ABC_NikE_OppD_transporters"/>
    <property type="match status" value="1"/>
</dbReference>
<dbReference type="SUPFAM" id="SSF52540">
    <property type="entry name" value="P-loop containing nucleoside triphosphate hydrolases"/>
    <property type="match status" value="1"/>
</dbReference>
<dbReference type="InterPro" id="IPR003593">
    <property type="entry name" value="AAA+_ATPase"/>
</dbReference>
<proteinExistence type="inferred from homology"/>